<dbReference type="Proteomes" id="UP000050509">
    <property type="component" value="Unassembled WGS sequence"/>
</dbReference>
<dbReference type="AlphaFoldDB" id="A0A0N8PSK2"/>
<evidence type="ECO:0000259" key="3">
    <source>
        <dbReference type="PROSITE" id="PS51480"/>
    </source>
</evidence>
<dbReference type="InterPro" id="IPR012737">
    <property type="entry name" value="DhaK_L_YcgS"/>
</dbReference>
<sequence>MRITAEHVIKFIEGVAARIKEHRDELVQLDQPIGDSDHGVNMDRGFTTVLDKLPTVADKDIGTILKTVGMTLVSTVGGASGPLYGTAFIRAGMALADRYELTPAEVVAALEAALEGIQARGKAQRGEKTMIDAIAPGIDVLKEAQASGEDFHAAMRRSVAAVEAGMKATIPMLATKGRASYLGQRSIGHQDPGATSAFYMAQVMLETIEGIEE</sequence>
<dbReference type="InterPro" id="IPR036117">
    <property type="entry name" value="DhaL_dom_sf"/>
</dbReference>
<keyword evidence="2 4" id="KW-0418">Kinase</keyword>
<dbReference type="EMBL" id="LJCR01000382">
    <property type="protein sequence ID" value="KPV52957.1"/>
    <property type="molecule type" value="Genomic_DNA"/>
</dbReference>
<evidence type="ECO:0000256" key="2">
    <source>
        <dbReference type="ARBA" id="ARBA00022777"/>
    </source>
</evidence>
<keyword evidence="1" id="KW-0808">Transferase</keyword>
<dbReference type="PROSITE" id="PS51480">
    <property type="entry name" value="DHAL"/>
    <property type="match status" value="1"/>
</dbReference>
<evidence type="ECO:0000256" key="1">
    <source>
        <dbReference type="ARBA" id="ARBA00022679"/>
    </source>
</evidence>
<keyword evidence="5" id="KW-1185">Reference proteome</keyword>
<evidence type="ECO:0000313" key="5">
    <source>
        <dbReference type="Proteomes" id="UP000050509"/>
    </source>
</evidence>
<dbReference type="SUPFAM" id="SSF101473">
    <property type="entry name" value="DhaL-like"/>
    <property type="match status" value="1"/>
</dbReference>
<dbReference type="NCBIfam" id="TIGR02365">
    <property type="entry name" value="dha_L_ycgS"/>
    <property type="match status" value="1"/>
</dbReference>
<evidence type="ECO:0000313" key="4">
    <source>
        <dbReference type="EMBL" id="KPV52957.1"/>
    </source>
</evidence>
<comment type="caution">
    <text evidence="4">The sequence shown here is derived from an EMBL/GenBank/DDBJ whole genome shotgun (WGS) entry which is preliminary data.</text>
</comment>
<organism evidence="4 5">
    <name type="scientific">Kouleothrix aurantiaca</name>
    <dbReference type="NCBI Taxonomy" id="186479"/>
    <lineage>
        <taxon>Bacteria</taxon>
        <taxon>Bacillati</taxon>
        <taxon>Chloroflexota</taxon>
        <taxon>Chloroflexia</taxon>
        <taxon>Chloroflexales</taxon>
        <taxon>Roseiflexineae</taxon>
        <taxon>Roseiflexaceae</taxon>
        <taxon>Kouleothrix</taxon>
    </lineage>
</organism>
<dbReference type="PATRIC" id="fig|186479.3.peg.7894"/>
<protein>
    <submittedName>
        <fullName evidence="4">Dihydroxyacetone kinase</fullName>
    </submittedName>
</protein>
<dbReference type="Gene3D" id="1.25.40.340">
    <property type="match status" value="1"/>
</dbReference>
<gene>
    <name evidence="4" type="ORF">SE17_12400</name>
</gene>
<reference evidence="4 5" key="1">
    <citation type="submission" date="2015-09" db="EMBL/GenBank/DDBJ databases">
        <title>Draft genome sequence of Kouleothrix aurantiaca JCM 19913.</title>
        <authorList>
            <person name="Hemp J."/>
        </authorList>
    </citation>
    <scope>NUCLEOTIDE SEQUENCE [LARGE SCALE GENOMIC DNA]</scope>
    <source>
        <strain evidence="4 5">COM-B</strain>
    </source>
</reference>
<name>A0A0N8PSK2_9CHLR</name>
<dbReference type="FunFam" id="1.25.40.340:FF:000002">
    <property type="entry name" value="Dihydroxyacetone kinase, L subunit"/>
    <property type="match status" value="1"/>
</dbReference>
<dbReference type="GO" id="GO:0004371">
    <property type="term" value="F:glycerone kinase activity"/>
    <property type="evidence" value="ECO:0007669"/>
    <property type="project" value="InterPro"/>
</dbReference>
<dbReference type="InterPro" id="IPR050861">
    <property type="entry name" value="Dihydroxyacetone_Kinase"/>
</dbReference>
<dbReference type="GO" id="GO:0019563">
    <property type="term" value="P:glycerol catabolic process"/>
    <property type="evidence" value="ECO:0007669"/>
    <property type="project" value="TreeGrafter"/>
</dbReference>
<accession>A0A0N8PSK2</accession>
<proteinExistence type="predicted"/>
<feature type="domain" description="DhaL" evidence="3">
    <location>
        <begin position="6"/>
        <end position="206"/>
    </location>
</feature>
<dbReference type="GO" id="GO:0005829">
    <property type="term" value="C:cytosol"/>
    <property type="evidence" value="ECO:0007669"/>
    <property type="project" value="TreeGrafter"/>
</dbReference>
<dbReference type="Pfam" id="PF02734">
    <property type="entry name" value="Dak2"/>
    <property type="match status" value="1"/>
</dbReference>
<dbReference type="InterPro" id="IPR004007">
    <property type="entry name" value="DhaL_dom"/>
</dbReference>
<dbReference type="PANTHER" id="PTHR28629">
    <property type="entry name" value="TRIOKINASE/FMN CYCLASE"/>
    <property type="match status" value="1"/>
</dbReference>
<dbReference type="PANTHER" id="PTHR28629:SF4">
    <property type="entry name" value="TRIOKINASE_FMN CYCLASE"/>
    <property type="match status" value="1"/>
</dbReference>
<dbReference type="SMART" id="SM01120">
    <property type="entry name" value="Dak2"/>
    <property type="match status" value="1"/>
</dbReference>